<dbReference type="eggNOG" id="COG1198">
    <property type="taxonomic scope" value="Bacteria"/>
</dbReference>
<evidence type="ECO:0000256" key="9">
    <source>
        <dbReference type="ARBA" id="ARBA00023125"/>
    </source>
</evidence>
<dbReference type="SMART" id="SM00487">
    <property type="entry name" value="DEXDc"/>
    <property type="match status" value="1"/>
</dbReference>
<evidence type="ECO:0000256" key="3">
    <source>
        <dbReference type="ARBA" id="ARBA00022723"/>
    </source>
</evidence>
<evidence type="ECO:0000259" key="13">
    <source>
        <dbReference type="PROSITE" id="PS51192"/>
    </source>
</evidence>
<protein>
    <recommendedName>
        <fullName evidence="12">Replication restart protein PriA</fullName>
    </recommendedName>
    <alternativeName>
        <fullName evidence="12">ATP-dependent DNA helicase PriA</fullName>
        <ecNumber evidence="12">5.6.2.4</ecNumber>
    </alternativeName>
    <alternativeName>
        <fullName evidence="12">DNA 3'-5' helicase PriA</fullName>
    </alternativeName>
</protein>
<dbReference type="GO" id="GO:1990077">
    <property type="term" value="C:primosome complex"/>
    <property type="evidence" value="ECO:0007669"/>
    <property type="project" value="UniProtKB-UniRule"/>
</dbReference>
<feature type="binding site" evidence="12">
    <location>
        <position position="487"/>
    </location>
    <ligand>
        <name>Zn(2+)</name>
        <dbReference type="ChEBI" id="CHEBI:29105"/>
        <label>1</label>
    </ligand>
</feature>
<dbReference type="Proteomes" id="UP000001302">
    <property type="component" value="Chromosome"/>
</dbReference>
<keyword evidence="4 12" id="KW-0547">Nucleotide-binding</keyword>
<evidence type="ECO:0000256" key="2">
    <source>
        <dbReference type="ARBA" id="ARBA00022705"/>
    </source>
</evidence>
<dbReference type="GO" id="GO:0008270">
    <property type="term" value="F:zinc ion binding"/>
    <property type="evidence" value="ECO:0007669"/>
    <property type="project" value="UniProtKB-UniRule"/>
</dbReference>
<keyword evidence="8 12" id="KW-0067">ATP-binding</keyword>
<evidence type="ECO:0000313" key="14">
    <source>
        <dbReference type="EMBL" id="ADM08851.1"/>
    </source>
</evidence>
<dbReference type="HOGENOM" id="CLU_013353_4_0_5"/>
<keyword evidence="6 12" id="KW-0347">Helicase</keyword>
<comment type="subunit">
    <text evidence="12">Component of the replication restart primosome.</text>
</comment>
<dbReference type="EC" id="5.6.2.4" evidence="12"/>
<keyword evidence="7 12" id="KW-0862">Zinc</keyword>
<feature type="domain" description="Helicase ATP-binding" evidence="13">
    <location>
        <begin position="218"/>
        <end position="386"/>
    </location>
</feature>
<dbReference type="Pfam" id="PF17764">
    <property type="entry name" value="PriA_3primeBD"/>
    <property type="match status" value="1"/>
</dbReference>
<comment type="function">
    <text evidence="12">Initiates the restart of stalled replication forks, which reloads the replicative helicase on sites other than the origin of replication. Recognizes and binds to abandoned replication forks and remodels them to uncover a helicase loading site. Promotes assembly of the primosome at these replication forks.</text>
</comment>
<comment type="catalytic activity">
    <reaction evidence="12">
        <text>Couples ATP hydrolysis with the unwinding of duplex DNA by translocating in the 3'-5' direction.</text>
        <dbReference type="EC" id="5.6.2.4"/>
    </reaction>
</comment>
<dbReference type="Pfam" id="PF18074">
    <property type="entry name" value="PriA_C"/>
    <property type="match status" value="1"/>
</dbReference>
<dbReference type="Pfam" id="PF00271">
    <property type="entry name" value="Helicase_C"/>
    <property type="match status" value="1"/>
</dbReference>
<dbReference type="GO" id="GO:0003677">
    <property type="term" value="F:DNA binding"/>
    <property type="evidence" value="ECO:0007669"/>
    <property type="project" value="UniProtKB-UniRule"/>
</dbReference>
<dbReference type="NCBIfam" id="TIGR00595">
    <property type="entry name" value="priA"/>
    <property type="match status" value="1"/>
</dbReference>
<comment type="catalytic activity">
    <reaction evidence="11 12">
        <text>ATP + H2O = ADP + phosphate + H(+)</text>
        <dbReference type="Rhea" id="RHEA:13065"/>
        <dbReference type="ChEBI" id="CHEBI:15377"/>
        <dbReference type="ChEBI" id="CHEBI:15378"/>
        <dbReference type="ChEBI" id="CHEBI:30616"/>
        <dbReference type="ChEBI" id="CHEBI:43474"/>
        <dbReference type="ChEBI" id="CHEBI:456216"/>
        <dbReference type="EC" id="5.6.2.4"/>
    </reaction>
</comment>
<dbReference type="Pfam" id="PF00270">
    <property type="entry name" value="DEAD"/>
    <property type="match status" value="1"/>
</dbReference>
<dbReference type="GO" id="GO:0006270">
    <property type="term" value="P:DNA replication initiation"/>
    <property type="evidence" value="ECO:0007669"/>
    <property type="project" value="TreeGrafter"/>
</dbReference>
<evidence type="ECO:0000256" key="6">
    <source>
        <dbReference type="ARBA" id="ARBA00022806"/>
    </source>
</evidence>
<dbReference type="PANTHER" id="PTHR30580:SF0">
    <property type="entry name" value="PRIMOSOMAL PROTEIN N"/>
    <property type="match status" value="1"/>
</dbReference>
<dbReference type="NCBIfam" id="NF004070">
    <property type="entry name" value="PRK05580.2-2"/>
    <property type="match status" value="1"/>
</dbReference>
<evidence type="ECO:0000256" key="5">
    <source>
        <dbReference type="ARBA" id="ARBA00022801"/>
    </source>
</evidence>
<dbReference type="InterPro" id="IPR027417">
    <property type="entry name" value="P-loop_NTPase"/>
</dbReference>
<dbReference type="PROSITE" id="PS51192">
    <property type="entry name" value="HELICASE_ATP_BIND_1"/>
    <property type="match status" value="1"/>
</dbReference>
<dbReference type="SMART" id="SM00490">
    <property type="entry name" value="HELICc"/>
    <property type="match status" value="1"/>
</dbReference>
<evidence type="ECO:0000256" key="12">
    <source>
        <dbReference type="HAMAP-Rule" id="MF_00983"/>
    </source>
</evidence>
<comment type="cofactor">
    <cofactor evidence="12">
        <name>Zn(2+)</name>
        <dbReference type="ChEBI" id="CHEBI:29105"/>
    </cofactor>
    <text evidence="12">Binds 2 zinc ions per subunit.</text>
</comment>
<keyword evidence="2 12" id="KW-0235">DNA replication</keyword>
<feature type="binding site" evidence="12">
    <location>
        <position position="450"/>
    </location>
    <ligand>
        <name>Zn(2+)</name>
        <dbReference type="ChEBI" id="CHEBI:29105"/>
        <label>1</label>
    </ligand>
</feature>
<evidence type="ECO:0000313" key="15">
    <source>
        <dbReference type="Proteomes" id="UP000001302"/>
    </source>
</evidence>
<dbReference type="InterPro" id="IPR005259">
    <property type="entry name" value="PriA"/>
</dbReference>
<proteinExistence type="inferred from homology"/>
<reference evidence="14 15" key="2">
    <citation type="journal article" date="2011" name="J. Bacteriol.">
        <title>Complete genome sequence of strain HTCC2503T of Parvularcula bermudensis, the type species of the order "Parvularculales" in the class Alphaproteobacteria.</title>
        <authorList>
            <person name="Oh H.M."/>
            <person name="Kang I."/>
            <person name="Vergin K.L."/>
            <person name="Kang D."/>
            <person name="Rhee K.H."/>
            <person name="Giovannoni S.J."/>
            <person name="Cho J.C."/>
        </authorList>
    </citation>
    <scope>NUCLEOTIDE SEQUENCE [LARGE SCALE GENOMIC DNA]</scope>
    <source>
        <strain evidence="15">ATCC BAA-594 / HTCC2503 / KCTC 12087</strain>
    </source>
</reference>
<sequence length="738" mass="79370">MADASLFPTSSPKRRVRVLLPLPVGDGYDYTVPAGMRLVPGAFVRVPLGPRQVAGVVWALDPAGEVADDKLKPITAQYDTPPLAEATRRFVDWVAGYTLSPRGTVLRLVMRAGQQLTPPKARLAYRLPDPVPPGLRMTEARARVIEILRRQGGGPLVAADLAKDADVTPGVLKGLAAAEGLIPEEVARDAPFGRPDPHLPGRALSEHQAAAAESLSAAVHAGGYRAFLLDGVTGSGKTEVYLEAAAAALKKDPDAQICILLPEIGLTLPFLERIHRRFGTAPAHWHSDLSQGTRRRVWRGVADGSAKVVVGARSALFLPFRRLALIVVDEEHEPAYKQHDGVLYQARDMAVARAAQDGFPVLLVSATPSLETLANVEEGRYDRVALAVRYGPARLPETAIVDMRADPPERGQWLSPIAIDAVTTCLAAGEQVLLYLNRRGYAPVTLCRTCGERMTAPGSDTWLVEHRYSGRLVCHHTGYSIPKPDHCPHCGAPDSLTPCGPGVERIAEEAAARWPDARLAILSSDTMTAPGAMRQTLERMTAGEIDILVATQAAAKGHNFPGLTLVVAVDADLGLAGGDLRAAERTYQTLAQVSGRAGRAERPGRVLLQSYQPESPVICALAAGDREGFTEAELEGRAQLGFPPFGRLAAVILSGDNEARLTRFAHDLALAVPHAEGVEIWGPAPAPLYRLKGIYRQRFLVKTGRRVSIQAVLKSWLGPIKLPSGIRRTVDIDPYSFT</sequence>
<accession>E0TE30</accession>
<evidence type="ECO:0000256" key="10">
    <source>
        <dbReference type="ARBA" id="ARBA00023235"/>
    </source>
</evidence>
<keyword evidence="15" id="KW-1185">Reference proteome</keyword>
<evidence type="ECO:0000256" key="1">
    <source>
        <dbReference type="ARBA" id="ARBA00022515"/>
    </source>
</evidence>
<organism evidence="14 15">
    <name type="scientific">Parvularcula bermudensis (strain ATCC BAA-594 / HTCC2503 / KCTC 12087)</name>
    <dbReference type="NCBI Taxonomy" id="314260"/>
    <lineage>
        <taxon>Bacteria</taxon>
        <taxon>Pseudomonadati</taxon>
        <taxon>Pseudomonadota</taxon>
        <taxon>Alphaproteobacteria</taxon>
        <taxon>Parvularculales</taxon>
        <taxon>Parvularculaceae</taxon>
        <taxon>Parvularcula</taxon>
    </lineage>
</organism>
<dbReference type="InterPro" id="IPR011545">
    <property type="entry name" value="DEAD/DEAH_box_helicase_dom"/>
</dbReference>
<dbReference type="HAMAP" id="MF_00983">
    <property type="entry name" value="PriA"/>
    <property type="match status" value="1"/>
</dbReference>
<dbReference type="GO" id="GO:0016887">
    <property type="term" value="F:ATP hydrolysis activity"/>
    <property type="evidence" value="ECO:0007669"/>
    <property type="project" value="RHEA"/>
</dbReference>
<dbReference type="Gene3D" id="3.40.1440.60">
    <property type="entry name" value="PriA, 3(prime) DNA-binding domain"/>
    <property type="match status" value="1"/>
</dbReference>
<keyword evidence="5 12" id="KW-0378">Hydrolase</keyword>
<dbReference type="RefSeq" id="WP_013299825.1">
    <property type="nucleotide sequence ID" value="NC_014414.1"/>
</dbReference>
<comment type="similarity">
    <text evidence="12">Belongs to the helicase family. PriA subfamily.</text>
</comment>
<keyword evidence="3 12" id="KW-0479">Metal-binding</keyword>
<dbReference type="EMBL" id="CP002156">
    <property type="protein sequence ID" value="ADM08851.1"/>
    <property type="molecule type" value="Genomic_DNA"/>
</dbReference>
<keyword evidence="1 12" id="KW-0639">Primosome</keyword>
<name>E0TE30_PARBH</name>
<dbReference type="InterPro" id="IPR042115">
    <property type="entry name" value="PriA_3primeBD_sf"/>
</dbReference>
<dbReference type="KEGG" id="pbr:PB2503_03882"/>
<dbReference type="GO" id="GO:0043138">
    <property type="term" value="F:3'-5' DNA helicase activity"/>
    <property type="evidence" value="ECO:0007669"/>
    <property type="project" value="UniProtKB-EC"/>
</dbReference>
<dbReference type="InterPro" id="IPR041222">
    <property type="entry name" value="PriA_3primeBD"/>
</dbReference>
<dbReference type="SUPFAM" id="SSF52540">
    <property type="entry name" value="P-loop containing nucleoside triphosphate hydrolases"/>
    <property type="match status" value="1"/>
</dbReference>
<feature type="binding site" evidence="12">
    <location>
        <position position="490"/>
    </location>
    <ligand>
        <name>Zn(2+)</name>
        <dbReference type="ChEBI" id="CHEBI:29105"/>
        <label>1</label>
    </ligand>
</feature>
<dbReference type="Gene3D" id="3.40.50.300">
    <property type="entry name" value="P-loop containing nucleotide triphosphate hydrolases"/>
    <property type="match status" value="2"/>
</dbReference>
<dbReference type="InterPro" id="IPR041236">
    <property type="entry name" value="PriA_C"/>
</dbReference>
<keyword evidence="9 12" id="KW-0238">DNA-binding</keyword>
<gene>
    <name evidence="12" type="primary">priA</name>
    <name evidence="14" type="ordered locus">PB2503_03882</name>
</gene>
<dbReference type="AlphaFoldDB" id="E0TE30"/>
<dbReference type="GO" id="GO:0006302">
    <property type="term" value="P:double-strand break repair"/>
    <property type="evidence" value="ECO:0007669"/>
    <property type="project" value="InterPro"/>
</dbReference>
<dbReference type="OrthoDB" id="9759544at2"/>
<evidence type="ECO:0000256" key="7">
    <source>
        <dbReference type="ARBA" id="ARBA00022833"/>
    </source>
</evidence>
<dbReference type="FunFam" id="3.40.50.300:FF:000489">
    <property type="entry name" value="Primosome assembly protein PriA"/>
    <property type="match status" value="1"/>
</dbReference>
<dbReference type="GO" id="GO:0006310">
    <property type="term" value="P:DNA recombination"/>
    <property type="evidence" value="ECO:0007669"/>
    <property type="project" value="InterPro"/>
</dbReference>
<evidence type="ECO:0000256" key="8">
    <source>
        <dbReference type="ARBA" id="ARBA00022840"/>
    </source>
</evidence>
<comment type="caution">
    <text evidence="12">Lacks conserved residue(s) required for the propagation of feature annotation.</text>
</comment>
<dbReference type="InterPro" id="IPR001650">
    <property type="entry name" value="Helicase_C-like"/>
</dbReference>
<dbReference type="InterPro" id="IPR014001">
    <property type="entry name" value="Helicase_ATP-bd"/>
</dbReference>
<dbReference type="GO" id="GO:0006269">
    <property type="term" value="P:DNA replication, synthesis of primer"/>
    <property type="evidence" value="ECO:0007669"/>
    <property type="project" value="UniProtKB-KW"/>
</dbReference>
<feature type="binding site" evidence="12">
    <location>
        <position position="447"/>
    </location>
    <ligand>
        <name>Zn(2+)</name>
        <dbReference type="ChEBI" id="CHEBI:29105"/>
        <label>1</label>
    </ligand>
</feature>
<dbReference type="PANTHER" id="PTHR30580">
    <property type="entry name" value="PRIMOSOMAL PROTEIN N"/>
    <property type="match status" value="1"/>
</dbReference>
<evidence type="ECO:0000256" key="4">
    <source>
        <dbReference type="ARBA" id="ARBA00022741"/>
    </source>
</evidence>
<dbReference type="GO" id="GO:0005524">
    <property type="term" value="F:ATP binding"/>
    <property type="evidence" value="ECO:0007669"/>
    <property type="project" value="UniProtKB-UniRule"/>
</dbReference>
<evidence type="ECO:0000256" key="11">
    <source>
        <dbReference type="ARBA" id="ARBA00048988"/>
    </source>
</evidence>
<feature type="binding site" evidence="12">
    <location>
        <position position="474"/>
    </location>
    <ligand>
        <name>Zn(2+)</name>
        <dbReference type="ChEBI" id="CHEBI:29105"/>
        <label>2</label>
    </ligand>
</feature>
<keyword evidence="10 12" id="KW-0413">Isomerase</keyword>
<reference evidence="15" key="1">
    <citation type="submission" date="2010-08" db="EMBL/GenBank/DDBJ databases">
        <title>Genome sequence of Parvularcula bermudensis HTCC2503.</title>
        <authorList>
            <person name="Kang D.-M."/>
            <person name="Oh H.-M."/>
            <person name="Cho J.-C."/>
        </authorList>
    </citation>
    <scope>NUCLEOTIDE SEQUENCE [LARGE SCALE GENOMIC DNA]</scope>
    <source>
        <strain evidence="15">ATCC BAA-594 / HTCC2503 / KCTC 12087</strain>
    </source>
</reference>
<dbReference type="STRING" id="314260.PB2503_03882"/>